<evidence type="ECO:0000256" key="1">
    <source>
        <dbReference type="SAM" id="Phobius"/>
    </source>
</evidence>
<feature type="transmembrane region" description="Helical" evidence="1">
    <location>
        <begin position="69"/>
        <end position="90"/>
    </location>
</feature>
<comment type="caution">
    <text evidence="2">The sequence shown here is derived from an EMBL/GenBank/DDBJ whole genome shotgun (WGS) entry which is preliminary data.</text>
</comment>
<dbReference type="AlphaFoldDB" id="A0A8H5ZG00"/>
<protein>
    <submittedName>
        <fullName evidence="2">Uncharacterized protein</fullName>
    </submittedName>
</protein>
<reference evidence="2" key="1">
    <citation type="submission" date="2019-11" db="EMBL/GenBank/DDBJ databases">
        <title>Bipolaris sorokiniana Genome sequencing.</title>
        <authorList>
            <person name="Wang H."/>
        </authorList>
    </citation>
    <scope>NUCLEOTIDE SEQUENCE</scope>
</reference>
<keyword evidence="1" id="KW-0472">Membrane</keyword>
<proteinExistence type="predicted"/>
<sequence>MTSLVAWAVHVGRLPACWDRPRTTRKRPVGGQGTAPCSADCGDGLFPITMSICTPTPGQNKTLARVRGYLLHCICLWACIFPYSTVALLYPAHRRIHVDIPPTEWPSAWWLGYGCIAPRELGRGLLQWQCHGRCFRPPGLYALARAFFSPHPLPFDPNTPAFRTRQHHDSMQHIDVTLFIFPFASTYTQSHLQKNHNTNFHAARYSIYLPNQIPRLTPLATRARFPMPKTYHYCGMLNTLPPPTPVPLQTRPISPRPHSHFLFSPTTSSVHREP</sequence>
<keyword evidence="1" id="KW-0812">Transmembrane</keyword>
<name>A0A8H5ZG00_COCSA</name>
<keyword evidence="1" id="KW-1133">Transmembrane helix</keyword>
<organism evidence="2 3">
    <name type="scientific">Cochliobolus sativus</name>
    <name type="common">Common root rot and spot blotch fungus</name>
    <name type="synonym">Bipolaris sorokiniana</name>
    <dbReference type="NCBI Taxonomy" id="45130"/>
    <lineage>
        <taxon>Eukaryota</taxon>
        <taxon>Fungi</taxon>
        <taxon>Dikarya</taxon>
        <taxon>Ascomycota</taxon>
        <taxon>Pezizomycotina</taxon>
        <taxon>Dothideomycetes</taxon>
        <taxon>Pleosporomycetidae</taxon>
        <taxon>Pleosporales</taxon>
        <taxon>Pleosporineae</taxon>
        <taxon>Pleosporaceae</taxon>
        <taxon>Bipolaris</taxon>
    </lineage>
</organism>
<dbReference type="EMBL" id="WNKQ01000013">
    <property type="protein sequence ID" value="KAF5847370.1"/>
    <property type="molecule type" value="Genomic_DNA"/>
</dbReference>
<gene>
    <name evidence="2" type="ORF">GGP41_000068</name>
</gene>
<evidence type="ECO:0000313" key="2">
    <source>
        <dbReference type="EMBL" id="KAF5847370.1"/>
    </source>
</evidence>
<accession>A0A8H5ZG00</accession>
<dbReference type="Proteomes" id="UP000624244">
    <property type="component" value="Unassembled WGS sequence"/>
</dbReference>
<evidence type="ECO:0000313" key="3">
    <source>
        <dbReference type="Proteomes" id="UP000624244"/>
    </source>
</evidence>